<evidence type="ECO:0000313" key="2">
    <source>
        <dbReference type="EMBL" id="KAK8593735.1"/>
    </source>
</evidence>
<protein>
    <submittedName>
        <fullName evidence="2">Uncharacterized protein</fullName>
    </submittedName>
</protein>
<feature type="region of interest" description="Disordered" evidence="1">
    <location>
        <begin position="245"/>
        <end position="268"/>
    </location>
</feature>
<accession>A0ABR2G3V8</accession>
<organism evidence="2 3">
    <name type="scientific">Hibiscus sabdariffa</name>
    <name type="common">roselle</name>
    <dbReference type="NCBI Taxonomy" id="183260"/>
    <lineage>
        <taxon>Eukaryota</taxon>
        <taxon>Viridiplantae</taxon>
        <taxon>Streptophyta</taxon>
        <taxon>Embryophyta</taxon>
        <taxon>Tracheophyta</taxon>
        <taxon>Spermatophyta</taxon>
        <taxon>Magnoliopsida</taxon>
        <taxon>eudicotyledons</taxon>
        <taxon>Gunneridae</taxon>
        <taxon>Pentapetalae</taxon>
        <taxon>rosids</taxon>
        <taxon>malvids</taxon>
        <taxon>Malvales</taxon>
        <taxon>Malvaceae</taxon>
        <taxon>Malvoideae</taxon>
        <taxon>Hibiscus</taxon>
    </lineage>
</organism>
<dbReference type="Proteomes" id="UP001472677">
    <property type="component" value="Unassembled WGS sequence"/>
</dbReference>
<sequence length="268" mass="28074">MDAGEGEVLGTNSAASMDANSMDMNREEGETQQGHTVPANLSFRDMLVGRVSSSQPLPTIPELDVDVHEEDVQLSSIDGTHAIRFSDRIHDLVDAKLEHSVIAVSKGDENRVLGVNLAENEHRLMLKGSGSDPLCKVSHTSEKGGSVTVASKDVVVCEPVTLKIGNHVAVRVAERGADLGPKKGGGRCVMAGLKDGITKDKLRIGSAKGGVRPGNPVRKPQSSRAVSKVGLTEWAGSLDRKLESSLLGGGSSPHGGGEHNTAANIDVQ</sequence>
<dbReference type="EMBL" id="JBBPBM010000003">
    <property type="protein sequence ID" value="KAK8593735.1"/>
    <property type="molecule type" value="Genomic_DNA"/>
</dbReference>
<gene>
    <name evidence="2" type="ORF">V6N12_045810</name>
</gene>
<keyword evidence="3" id="KW-1185">Reference proteome</keyword>
<feature type="region of interest" description="Disordered" evidence="1">
    <location>
        <begin position="205"/>
        <end position="228"/>
    </location>
</feature>
<comment type="caution">
    <text evidence="2">The sequence shown here is derived from an EMBL/GenBank/DDBJ whole genome shotgun (WGS) entry which is preliminary data.</text>
</comment>
<evidence type="ECO:0000256" key="1">
    <source>
        <dbReference type="SAM" id="MobiDB-lite"/>
    </source>
</evidence>
<proteinExistence type="predicted"/>
<name>A0ABR2G3V8_9ROSI</name>
<reference evidence="2 3" key="1">
    <citation type="journal article" date="2024" name="G3 (Bethesda)">
        <title>Genome assembly of Hibiscus sabdariffa L. provides insights into metabolisms of medicinal natural products.</title>
        <authorList>
            <person name="Kim T."/>
        </authorList>
    </citation>
    <scope>NUCLEOTIDE SEQUENCE [LARGE SCALE GENOMIC DNA]</scope>
    <source>
        <strain evidence="2">TK-2024</strain>
        <tissue evidence="2">Old leaves</tissue>
    </source>
</reference>
<evidence type="ECO:0000313" key="3">
    <source>
        <dbReference type="Proteomes" id="UP001472677"/>
    </source>
</evidence>